<evidence type="ECO:0000256" key="2">
    <source>
        <dbReference type="SAM" id="SignalP"/>
    </source>
</evidence>
<feature type="signal peptide" evidence="2">
    <location>
        <begin position="1"/>
        <end position="24"/>
    </location>
</feature>
<evidence type="ECO:0000256" key="1">
    <source>
        <dbReference type="SAM" id="MobiDB-lite"/>
    </source>
</evidence>
<sequence>MLILFFSSVPSSLLAVTGLRKCWAAPFRRCSDSQRWTAASIEFCPDRNPRRQGHRHEPVQHHSDRAEEDAQKGLGAGRRKSGPLVLAPPVRESVHRRGASGA</sequence>
<keyword evidence="2" id="KW-0732">Signal</keyword>
<organism evidence="3">
    <name type="scientific">Culex pipiens</name>
    <name type="common">House mosquito</name>
    <dbReference type="NCBI Taxonomy" id="7175"/>
    <lineage>
        <taxon>Eukaryota</taxon>
        <taxon>Metazoa</taxon>
        <taxon>Ecdysozoa</taxon>
        <taxon>Arthropoda</taxon>
        <taxon>Hexapoda</taxon>
        <taxon>Insecta</taxon>
        <taxon>Pterygota</taxon>
        <taxon>Neoptera</taxon>
        <taxon>Endopterygota</taxon>
        <taxon>Diptera</taxon>
        <taxon>Nematocera</taxon>
        <taxon>Culicoidea</taxon>
        <taxon>Culicidae</taxon>
        <taxon>Culicinae</taxon>
        <taxon>Culicini</taxon>
        <taxon>Culex</taxon>
        <taxon>Culex</taxon>
    </lineage>
</organism>
<dbReference type="AlphaFoldDB" id="A0A8D8A766"/>
<name>A0A8D8A766_CULPI</name>
<accession>A0A8D8A766</accession>
<protein>
    <submittedName>
        <fullName evidence="3">(northern house mosquito) hypothetical protein</fullName>
    </submittedName>
</protein>
<reference evidence="3" key="1">
    <citation type="submission" date="2021-05" db="EMBL/GenBank/DDBJ databases">
        <authorList>
            <person name="Alioto T."/>
            <person name="Alioto T."/>
            <person name="Gomez Garrido J."/>
        </authorList>
    </citation>
    <scope>NUCLEOTIDE SEQUENCE</scope>
</reference>
<feature type="chain" id="PRO_5033991803" evidence="2">
    <location>
        <begin position="25"/>
        <end position="102"/>
    </location>
</feature>
<feature type="compositionally biased region" description="Basic and acidic residues" evidence="1">
    <location>
        <begin position="44"/>
        <end position="71"/>
    </location>
</feature>
<evidence type="ECO:0000313" key="3">
    <source>
        <dbReference type="EMBL" id="CAG6451681.1"/>
    </source>
</evidence>
<feature type="region of interest" description="Disordered" evidence="1">
    <location>
        <begin position="44"/>
        <end position="102"/>
    </location>
</feature>
<proteinExistence type="predicted"/>
<dbReference type="EMBL" id="HBUE01018913">
    <property type="protein sequence ID" value="CAG6451681.1"/>
    <property type="molecule type" value="Transcribed_RNA"/>
</dbReference>